<feature type="compositionally biased region" description="Low complexity" evidence="5">
    <location>
        <begin position="206"/>
        <end position="218"/>
    </location>
</feature>
<dbReference type="SMART" id="SM00398">
    <property type="entry name" value="HMG"/>
    <property type="match status" value="1"/>
</dbReference>
<comment type="subcellular location">
    <subcellularLocation>
        <location evidence="1">Nucleus</location>
    </subcellularLocation>
</comment>
<reference evidence="7" key="2">
    <citation type="submission" date="2014-02" db="EMBL/GenBank/DDBJ databases">
        <title>Complete DNA sequence of /Kuraishia capsulata/ illustrates novel genomic features among budding yeasts (/Saccharomycotina/).</title>
        <authorList>
            <person name="Morales L."/>
            <person name="Noel B."/>
            <person name="Porcel B."/>
            <person name="Marcet-Houben M."/>
            <person name="Hullo M-F."/>
            <person name="Sacerdot C."/>
            <person name="Tekaia F."/>
            <person name="Leh-Louis V."/>
            <person name="Despons L."/>
            <person name="Khanna V."/>
            <person name="Aury J-M."/>
            <person name="Barbe V."/>
            <person name="Couloux A."/>
            <person name="Labadie K."/>
            <person name="Pelletier E."/>
            <person name="Souciet J-L."/>
            <person name="Boekhout T."/>
            <person name="Gabaldon T."/>
            <person name="Wincker P."/>
            <person name="Dujon B."/>
        </authorList>
    </citation>
    <scope>NUCLEOTIDE SEQUENCE</scope>
    <source>
        <strain evidence="7">CBS 1993</strain>
    </source>
</reference>
<evidence type="ECO:0000259" key="6">
    <source>
        <dbReference type="PROSITE" id="PS50118"/>
    </source>
</evidence>
<dbReference type="PANTHER" id="PTHR48112">
    <property type="entry name" value="HIGH MOBILITY GROUP PROTEIN DSP1"/>
    <property type="match status" value="1"/>
</dbReference>
<evidence type="ECO:0000256" key="3">
    <source>
        <dbReference type="ARBA" id="ARBA00023242"/>
    </source>
</evidence>
<dbReference type="OrthoDB" id="10070927at2759"/>
<dbReference type="Pfam" id="PF00505">
    <property type="entry name" value="HMG_box"/>
    <property type="match status" value="1"/>
</dbReference>
<feature type="region of interest" description="Disordered" evidence="5">
    <location>
        <begin position="82"/>
        <end position="122"/>
    </location>
</feature>
<gene>
    <name evidence="7" type="ORF">KUCA_T00005075001</name>
</gene>
<feature type="DNA-binding region" description="HMG box" evidence="4">
    <location>
        <begin position="122"/>
        <end position="193"/>
    </location>
</feature>
<keyword evidence="3 4" id="KW-0539">Nucleus</keyword>
<dbReference type="STRING" id="1382522.W6MRU3"/>
<keyword evidence="2 4" id="KW-0238">DNA-binding</keyword>
<feature type="compositionally biased region" description="Basic and acidic residues" evidence="5">
    <location>
        <begin position="260"/>
        <end position="270"/>
    </location>
</feature>
<dbReference type="PROSITE" id="PS50118">
    <property type="entry name" value="HMG_BOX_2"/>
    <property type="match status" value="1"/>
</dbReference>
<dbReference type="Gene3D" id="1.10.30.10">
    <property type="entry name" value="High mobility group box domain"/>
    <property type="match status" value="1"/>
</dbReference>
<dbReference type="AlphaFoldDB" id="W6MRU3"/>
<feature type="compositionally biased region" description="Polar residues" evidence="5">
    <location>
        <begin position="86"/>
        <end position="98"/>
    </location>
</feature>
<dbReference type="SUPFAM" id="SSF47095">
    <property type="entry name" value="HMG-box"/>
    <property type="match status" value="1"/>
</dbReference>
<evidence type="ECO:0000256" key="1">
    <source>
        <dbReference type="ARBA" id="ARBA00004123"/>
    </source>
</evidence>
<dbReference type="Proteomes" id="UP000019384">
    <property type="component" value="Unassembled WGS sequence"/>
</dbReference>
<dbReference type="InterPro" id="IPR056513">
    <property type="entry name" value="INO80F"/>
</dbReference>
<feature type="compositionally biased region" description="Low complexity" evidence="5">
    <location>
        <begin position="224"/>
        <end position="244"/>
    </location>
</feature>
<feature type="region of interest" description="Disordered" evidence="5">
    <location>
        <begin position="193"/>
        <end position="299"/>
    </location>
</feature>
<reference evidence="7" key="1">
    <citation type="submission" date="2013-12" db="EMBL/GenBank/DDBJ databases">
        <authorList>
            <person name="Genoscope - CEA"/>
        </authorList>
    </citation>
    <scope>NUCLEOTIDE SEQUENCE</scope>
    <source>
        <strain evidence="7">CBS 1993</strain>
    </source>
</reference>
<dbReference type="InterPro" id="IPR050342">
    <property type="entry name" value="HMGB"/>
</dbReference>
<evidence type="ECO:0000256" key="2">
    <source>
        <dbReference type="ARBA" id="ARBA00023125"/>
    </source>
</evidence>
<dbReference type="HOGENOM" id="CLU_930862_0_0_1"/>
<proteinExistence type="predicted"/>
<dbReference type="InterPro" id="IPR036910">
    <property type="entry name" value="HMG_box_dom_sf"/>
</dbReference>
<evidence type="ECO:0000256" key="4">
    <source>
        <dbReference type="PROSITE-ProRule" id="PRU00267"/>
    </source>
</evidence>
<dbReference type="EMBL" id="HG793130">
    <property type="protein sequence ID" value="CDK29088.1"/>
    <property type="molecule type" value="Genomic_DNA"/>
</dbReference>
<keyword evidence="8" id="KW-1185">Reference proteome</keyword>
<evidence type="ECO:0000256" key="5">
    <source>
        <dbReference type="SAM" id="MobiDB-lite"/>
    </source>
</evidence>
<evidence type="ECO:0000313" key="7">
    <source>
        <dbReference type="EMBL" id="CDK29088.1"/>
    </source>
</evidence>
<name>W6MRU3_9ASCO</name>
<dbReference type="PANTHER" id="PTHR48112:SF13">
    <property type="entry name" value="NON-HISTONE PROTEIN 10"/>
    <property type="match status" value="1"/>
</dbReference>
<dbReference type="InterPro" id="IPR009071">
    <property type="entry name" value="HMG_box_dom"/>
</dbReference>
<dbReference type="GO" id="GO:0005634">
    <property type="term" value="C:nucleus"/>
    <property type="evidence" value="ECO:0007669"/>
    <property type="project" value="UniProtKB-SubCell"/>
</dbReference>
<dbReference type="Pfam" id="PF24245">
    <property type="entry name" value="INO80F"/>
    <property type="match status" value="1"/>
</dbReference>
<feature type="domain" description="HMG box" evidence="6">
    <location>
        <begin position="122"/>
        <end position="193"/>
    </location>
</feature>
<protein>
    <recommendedName>
        <fullName evidence="6">HMG box domain-containing protein</fullName>
    </recommendedName>
</protein>
<sequence>MQTEEQKLKQKCKDLKRKIREIEDSSEIVTIAVSRAKLAVRRLRSEYTLLLEVLEQKTVVAEEDQTEADGLNGPDIDDFSGLNHLLASTPSKTKQSAPVSAKKKRGGVGALRKAREKDPSIPKRPTNAYLIFCDLEKENVKKDLDSNNPGVVMDLSKGLTEAWKKLDEEARKPYYKLYEEDRLRYHRELEAYQKKKSASADSQLATSEPPSTPVTEPVEPNEPVEPIENKASAEAAESSKAAEAIEPADQTEIVPAASELKTEQQEEPKSDVQMSEASTEVAEPKVEPKVESEDTKAED</sequence>
<accession>W6MRU3</accession>
<organism evidence="7 8">
    <name type="scientific">Kuraishia capsulata CBS 1993</name>
    <dbReference type="NCBI Taxonomy" id="1382522"/>
    <lineage>
        <taxon>Eukaryota</taxon>
        <taxon>Fungi</taxon>
        <taxon>Dikarya</taxon>
        <taxon>Ascomycota</taxon>
        <taxon>Saccharomycotina</taxon>
        <taxon>Pichiomycetes</taxon>
        <taxon>Pichiales</taxon>
        <taxon>Pichiaceae</taxon>
        <taxon>Kuraishia</taxon>
    </lineage>
</organism>
<evidence type="ECO:0000313" key="8">
    <source>
        <dbReference type="Proteomes" id="UP000019384"/>
    </source>
</evidence>
<dbReference type="GeneID" id="34522465"/>
<dbReference type="RefSeq" id="XP_022461077.1">
    <property type="nucleotide sequence ID" value="XM_022606223.1"/>
</dbReference>
<feature type="compositionally biased region" description="Basic and acidic residues" evidence="5">
    <location>
        <begin position="282"/>
        <end position="299"/>
    </location>
</feature>
<dbReference type="GO" id="GO:0003677">
    <property type="term" value="F:DNA binding"/>
    <property type="evidence" value="ECO:0007669"/>
    <property type="project" value="UniProtKB-UniRule"/>
</dbReference>